<reference evidence="1" key="1">
    <citation type="submission" date="2021-08" db="EMBL/GenBank/DDBJ databases">
        <title>WGS assembly of Ceratopteris richardii.</title>
        <authorList>
            <person name="Marchant D.B."/>
            <person name="Chen G."/>
            <person name="Jenkins J."/>
            <person name="Shu S."/>
            <person name="Leebens-Mack J."/>
            <person name="Grimwood J."/>
            <person name="Schmutz J."/>
            <person name="Soltis P."/>
            <person name="Soltis D."/>
            <person name="Chen Z.-H."/>
        </authorList>
    </citation>
    <scope>NUCLEOTIDE SEQUENCE</scope>
    <source>
        <strain evidence="1">Whitten #5841</strain>
        <tissue evidence="1">Leaf</tissue>
    </source>
</reference>
<name>A0A8T2SVF7_CERRI</name>
<protein>
    <submittedName>
        <fullName evidence="1">Uncharacterized protein</fullName>
    </submittedName>
</protein>
<organism evidence="1 2">
    <name type="scientific">Ceratopteris richardii</name>
    <name type="common">Triangle waterfern</name>
    <dbReference type="NCBI Taxonomy" id="49495"/>
    <lineage>
        <taxon>Eukaryota</taxon>
        <taxon>Viridiplantae</taxon>
        <taxon>Streptophyta</taxon>
        <taxon>Embryophyta</taxon>
        <taxon>Tracheophyta</taxon>
        <taxon>Polypodiopsida</taxon>
        <taxon>Polypodiidae</taxon>
        <taxon>Polypodiales</taxon>
        <taxon>Pteridineae</taxon>
        <taxon>Pteridaceae</taxon>
        <taxon>Parkerioideae</taxon>
        <taxon>Ceratopteris</taxon>
    </lineage>
</organism>
<gene>
    <name evidence="1" type="ORF">KP509_17G035500</name>
</gene>
<dbReference type="OMA" id="THEFDHA"/>
<proteinExistence type="predicted"/>
<dbReference type="AlphaFoldDB" id="A0A8T2SVF7"/>
<dbReference type="PANTHER" id="PTHR42663">
    <property type="entry name" value="HYDROLASE C777.06C-RELATED-RELATED"/>
    <property type="match status" value="1"/>
</dbReference>
<dbReference type="Proteomes" id="UP000825935">
    <property type="component" value="Chromosome 17"/>
</dbReference>
<evidence type="ECO:0000313" key="2">
    <source>
        <dbReference type="Proteomes" id="UP000825935"/>
    </source>
</evidence>
<dbReference type="PANTHER" id="PTHR42663:SF6">
    <property type="entry name" value="HYDROLASE C777.06C-RELATED"/>
    <property type="match status" value="1"/>
</dbReference>
<dbReference type="OrthoDB" id="1744057at2759"/>
<comment type="caution">
    <text evidence="1">The sequence shown here is derived from an EMBL/GenBank/DDBJ whole genome shotgun (WGS) entry which is preliminary data.</text>
</comment>
<dbReference type="EMBL" id="CM035422">
    <property type="protein sequence ID" value="KAH7373069.1"/>
    <property type="molecule type" value="Genomic_DNA"/>
</dbReference>
<accession>A0A8T2SVF7</accession>
<keyword evidence="2" id="KW-1185">Reference proteome</keyword>
<sequence>MRIRPKRALLVGMTHEFDHARDNFYLQQWSLREGIDVQLAYDGQRVVVDL</sequence>
<evidence type="ECO:0000313" key="1">
    <source>
        <dbReference type="EMBL" id="KAH7373069.1"/>
    </source>
</evidence>